<evidence type="ECO:0000313" key="3">
    <source>
        <dbReference type="Proteomes" id="UP001221898"/>
    </source>
</evidence>
<evidence type="ECO:0000256" key="1">
    <source>
        <dbReference type="SAM" id="MobiDB-lite"/>
    </source>
</evidence>
<feature type="non-terminal residue" evidence="2">
    <location>
        <position position="1"/>
    </location>
</feature>
<feature type="region of interest" description="Disordered" evidence="1">
    <location>
        <begin position="18"/>
        <end position="77"/>
    </location>
</feature>
<evidence type="ECO:0000313" key="2">
    <source>
        <dbReference type="EMBL" id="KAJ8387908.1"/>
    </source>
</evidence>
<keyword evidence="3" id="KW-1185">Reference proteome</keyword>
<dbReference type="Proteomes" id="UP001221898">
    <property type="component" value="Unassembled WGS sequence"/>
</dbReference>
<protein>
    <submittedName>
        <fullName evidence="2">Uncharacterized protein</fullName>
    </submittedName>
</protein>
<proteinExistence type="predicted"/>
<comment type="caution">
    <text evidence="2">The sequence shown here is derived from an EMBL/GenBank/DDBJ whole genome shotgun (WGS) entry which is preliminary data.</text>
</comment>
<dbReference type="EMBL" id="JAINUG010000203">
    <property type="protein sequence ID" value="KAJ8387908.1"/>
    <property type="molecule type" value="Genomic_DNA"/>
</dbReference>
<dbReference type="AlphaFoldDB" id="A0AAD7RP84"/>
<sequence>MASRPVPGMRRHFAVRMTWNPGEGEGSSTNTGTMAGSGPGGAAEQGATGPATARQTGGENNHRAAPNPTTPGTRVNSMTRLEFSRAVLQKEWWEMVKDR</sequence>
<reference evidence="2" key="1">
    <citation type="journal article" date="2023" name="Science">
        <title>Genome structures resolve the early diversification of teleost fishes.</title>
        <authorList>
            <person name="Parey E."/>
            <person name="Louis A."/>
            <person name="Montfort J."/>
            <person name="Bouchez O."/>
            <person name="Roques C."/>
            <person name="Iampietro C."/>
            <person name="Lluch J."/>
            <person name="Castinel A."/>
            <person name="Donnadieu C."/>
            <person name="Desvignes T."/>
            <person name="Floi Bucao C."/>
            <person name="Jouanno E."/>
            <person name="Wen M."/>
            <person name="Mejri S."/>
            <person name="Dirks R."/>
            <person name="Jansen H."/>
            <person name="Henkel C."/>
            <person name="Chen W.J."/>
            <person name="Zahm M."/>
            <person name="Cabau C."/>
            <person name="Klopp C."/>
            <person name="Thompson A.W."/>
            <person name="Robinson-Rechavi M."/>
            <person name="Braasch I."/>
            <person name="Lecointre G."/>
            <person name="Bobe J."/>
            <person name="Postlethwait J.H."/>
            <person name="Berthelot C."/>
            <person name="Roest Crollius H."/>
            <person name="Guiguen Y."/>
        </authorList>
    </citation>
    <scope>NUCLEOTIDE SEQUENCE</scope>
    <source>
        <strain evidence="2">NC1722</strain>
    </source>
</reference>
<name>A0AAD7RP84_9TELE</name>
<accession>A0AAD7RP84</accession>
<gene>
    <name evidence="2" type="ORF">AAFF_G00148420</name>
</gene>
<organism evidence="2 3">
    <name type="scientific">Aldrovandia affinis</name>
    <dbReference type="NCBI Taxonomy" id="143900"/>
    <lineage>
        <taxon>Eukaryota</taxon>
        <taxon>Metazoa</taxon>
        <taxon>Chordata</taxon>
        <taxon>Craniata</taxon>
        <taxon>Vertebrata</taxon>
        <taxon>Euteleostomi</taxon>
        <taxon>Actinopterygii</taxon>
        <taxon>Neopterygii</taxon>
        <taxon>Teleostei</taxon>
        <taxon>Notacanthiformes</taxon>
        <taxon>Halosauridae</taxon>
        <taxon>Aldrovandia</taxon>
    </lineage>
</organism>